<comment type="cofactor">
    <cofactor evidence="1">
        <name>Zn(2+)</name>
        <dbReference type="ChEBI" id="CHEBI:29105"/>
    </cofactor>
</comment>
<organism evidence="8 9">
    <name type="scientific">Cupriavidus basilensis</name>
    <dbReference type="NCBI Taxonomy" id="68895"/>
    <lineage>
        <taxon>Bacteria</taxon>
        <taxon>Pseudomonadati</taxon>
        <taxon>Pseudomonadota</taxon>
        <taxon>Betaproteobacteria</taxon>
        <taxon>Burkholderiales</taxon>
        <taxon>Burkholderiaceae</taxon>
        <taxon>Cupriavidus</taxon>
    </lineage>
</organism>
<accession>A0ABT6B001</accession>
<evidence type="ECO:0000313" key="8">
    <source>
        <dbReference type="EMBL" id="MDF3838195.1"/>
    </source>
</evidence>
<proteinExistence type="inferred from homology"/>
<evidence type="ECO:0000256" key="4">
    <source>
        <dbReference type="ARBA" id="ARBA00022723"/>
    </source>
</evidence>
<dbReference type="InterPro" id="IPR014187">
    <property type="entry name" value="ADH_Zn_typ-2"/>
</dbReference>
<keyword evidence="9" id="KW-1185">Reference proteome</keyword>
<dbReference type="InterPro" id="IPR036291">
    <property type="entry name" value="NAD(P)-bd_dom_sf"/>
</dbReference>
<dbReference type="CDD" id="cd08298">
    <property type="entry name" value="CAD2"/>
    <property type="match status" value="1"/>
</dbReference>
<evidence type="ECO:0000256" key="6">
    <source>
        <dbReference type="ARBA" id="ARBA00023002"/>
    </source>
</evidence>
<dbReference type="RefSeq" id="WP_276268199.1">
    <property type="nucleotide sequence ID" value="NZ_JARJLM010000570.1"/>
</dbReference>
<name>A0ABT6B001_9BURK</name>
<feature type="domain" description="Enoyl reductase (ER)" evidence="7">
    <location>
        <begin position="12"/>
        <end position="329"/>
    </location>
</feature>
<dbReference type="PANTHER" id="PTHR42940:SF8">
    <property type="entry name" value="VACUOLAR PROTEIN SORTING-ASSOCIATED PROTEIN 11"/>
    <property type="match status" value="1"/>
</dbReference>
<dbReference type="EMBL" id="JARJLM010000570">
    <property type="protein sequence ID" value="MDF3838195.1"/>
    <property type="molecule type" value="Genomic_DNA"/>
</dbReference>
<evidence type="ECO:0000256" key="1">
    <source>
        <dbReference type="ARBA" id="ARBA00001947"/>
    </source>
</evidence>
<dbReference type="Gene3D" id="3.90.180.10">
    <property type="entry name" value="Medium-chain alcohol dehydrogenases, catalytic domain"/>
    <property type="match status" value="1"/>
</dbReference>
<evidence type="ECO:0000259" key="7">
    <source>
        <dbReference type="SMART" id="SM00829"/>
    </source>
</evidence>
<dbReference type="InterPro" id="IPR011032">
    <property type="entry name" value="GroES-like_sf"/>
</dbReference>
<dbReference type="Pfam" id="PF08240">
    <property type="entry name" value="ADH_N"/>
    <property type="match status" value="1"/>
</dbReference>
<dbReference type="Proteomes" id="UP001216674">
    <property type="component" value="Unassembled WGS sequence"/>
</dbReference>
<dbReference type="PANTHER" id="PTHR42940">
    <property type="entry name" value="ALCOHOL DEHYDROGENASE 1-RELATED"/>
    <property type="match status" value="1"/>
</dbReference>
<protein>
    <recommendedName>
        <fullName evidence="3">alcohol dehydrogenase</fullName>
        <ecNumber evidence="3">1.1.1.1</ecNumber>
    </recommendedName>
</protein>
<dbReference type="PROSITE" id="PS00059">
    <property type="entry name" value="ADH_ZINC"/>
    <property type="match status" value="1"/>
</dbReference>
<dbReference type="SUPFAM" id="SSF50129">
    <property type="entry name" value="GroES-like"/>
    <property type="match status" value="1"/>
</dbReference>
<comment type="similarity">
    <text evidence="2">Belongs to the zinc-containing alcohol dehydrogenase family.</text>
</comment>
<dbReference type="InterPro" id="IPR013154">
    <property type="entry name" value="ADH-like_N"/>
</dbReference>
<comment type="caution">
    <text evidence="8">The sequence shown here is derived from an EMBL/GenBank/DDBJ whole genome shotgun (WGS) entry which is preliminary data.</text>
</comment>
<evidence type="ECO:0000313" key="9">
    <source>
        <dbReference type="Proteomes" id="UP001216674"/>
    </source>
</evidence>
<evidence type="ECO:0000256" key="3">
    <source>
        <dbReference type="ARBA" id="ARBA00013190"/>
    </source>
</evidence>
<dbReference type="InterPro" id="IPR020843">
    <property type="entry name" value="ER"/>
</dbReference>
<dbReference type="EC" id="1.1.1.1" evidence="3"/>
<keyword evidence="4" id="KW-0479">Metal-binding</keyword>
<dbReference type="SUPFAM" id="SSF51735">
    <property type="entry name" value="NAD(P)-binding Rossmann-fold domains"/>
    <property type="match status" value="1"/>
</dbReference>
<sequence length="335" mass="35119">MQESMRAMVFDGTGPMLRLARVPVPVPGPGEVRIAVSACGVCRTDLHILDGELAHPKPALVPGHEIVGKVESCGAGVTGFAAGDRVGVPWLGQTCAHCGFCTTHRENLCDAPQFTGYTRDGGYAEYVVADSRYCFHIPDHYDDVHAAPLLCAGLIGYRTLRMAGGARRIGIYGFGAAAHLVTQIAVAQQREVFAFTRPGDTAACRFALDTGACWAGPSDQPAPRPLDAALIFAPVGALVPLALQAVAKGGTVVCGGIHMSDIPSFPYRLLWEERALVSVANLTRADGVALMRFADATPLRTSVTVYPLEQANAALADLRAGSLSGAAVLRVEAGA</sequence>
<keyword evidence="6" id="KW-0560">Oxidoreductase</keyword>
<gene>
    <name evidence="8" type="ORF">P3W85_35455</name>
</gene>
<reference evidence="8 9" key="1">
    <citation type="submission" date="2023-03" db="EMBL/GenBank/DDBJ databases">
        <title>Draft assemblies of triclosan tolerant bacteria isolated from returned activated sludge.</title>
        <authorList>
            <person name="Van Hamelsveld S."/>
        </authorList>
    </citation>
    <scope>NUCLEOTIDE SEQUENCE [LARGE SCALE GENOMIC DNA]</scope>
    <source>
        <strain evidence="8 9">GW210010_S58</strain>
    </source>
</reference>
<dbReference type="InterPro" id="IPR002328">
    <property type="entry name" value="ADH_Zn_CS"/>
</dbReference>
<keyword evidence="5" id="KW-0862">Zinc</keyword>
<dbReference type="SMART" id="SM00829">
    <property type="entry name" value="PKS_ER"/>
    <property type="match status" value="1"/>
</dbReference>
<evidence type="ECO:0000256" key="5">
    <source>
        <dbReference type="ARBA" id="ARBA00022833"/>
    </source>
</evidence>
<dbReference type="Gene3D" id="3.40.50.720">
    <property type="entry name" value="NAD(P)-binding Rossmann-like Domain"/>
    <property type="match status" value="1"/>
</dbReference>
<evidence type="ECO:0000256" key="2">
    <source>
        <dbReference type="ARBA" id="ARBA00008072"/>
    </source>
</evidence>
<dbReference type="NCBIfam" id="TIGR02822">
    <property type="entry name" value="adh_fam_2"/>
    <property type="match status" value="1"/>
</dbReference>